<dbReference type="PANTHER" id="PTHR40448">
    <property type="entry name" value="TWO-COMPONENT SENSOR HISTIDINE KINASE"/>
    <property type="match status" value="1"/>
</dbReference>
<evidence type="ECO:0000256" key="2">
    <source>
        <dbReference type="SAM" id="Phobius"/>
    </source>
</evidence>
<feature type="transmembrane region" description="Helical" evidence="2">
    <location>
        <begin position="91"/>
        <end position="111"/>
    </location>
</feature>
<sequence length="439" mass="50938">MVFFIFGQLASLSEIIIVLHFLIGFFKWKDDILYRKTIITGISIVLLVVAQLNGTFRGSHFVVVLLDGIILVVFCRLFLKGTLQIQILGCTIPFLIVTMCNIVIMQMMALYRSIDVQAYMQTQGVGFIVGVIISKILLAIFLKWVLRKLGDKSHLCLSKKYYHILNAVCIYMVVMEFLLFYVTNMGIFHRKANILLEVISVGVAVTAIYIGYSVYIISNKNTELAKYEMLEMQNQEKERRIQEIKRAEFRENQLIHDYKNHCMCIQNLLEKKHYEEAVQYLSEVMGQQVWNKREYIHTDNDTLDALINSKIAYCEERDIPIHFVILGEMKNIRKKEMFVILFNLLDNAIEASELQEKEKRDIEVELYCCESVIEIFIRNNITCSVLLHNPQFWSNKEQEGHGIGHLSVEASVDELEGIIEYYEEKGQFCAHVFVPLHTA</sequence>
<accession>A0A6N2W243</accession>
<keyword evidence="2" id="KW-0812">Transmembrane</keyword>
<proteinExistence type="predicted"/>
<feature type="transmembrane region" description="Helical" evidence="2">
    <location>
        <begin position="194"/>
        <end position="217"/>
    </location>
</feature>
<feature type="transmembrane region" description="Helical" evidence="2">
    <location>
        <begin position="163"/>
        <end position="182"/>
    </location>
</feature>
<dbReference type="EMBL" id="CACRTG010000041">
    <property type="protein sequence ID" value="VYT34911.1"/>
    <property type="molecule type" value="Genomic_DNA"/>
</dbReference>
<reference evidence="4" key="1">
    <citation type="submission" date="2019-11" db="EMBL/GenBank/DDBJ databases">
        <authorList>
            <person name="Feng L."/>
        </authorList>
    </citation>
    <scope>NUCLEOTIDE SEQUENCE</scope>
    <source>
        <strain evidence="4">CnexileLFYP112</strain>
    </source>
</reference>
<feature type="transmembrane region" description="Helical" evidence="2">
    <location>
        <begin position="123"/>
        <end position="142"/>
    </location>
</feature>
<feature type="domain" description="Sensor histidine kinase NatK-like C-terminal" evidence="3">
    <location>
        <begin position="337"/>
        <end position="434"/>
    </location>
</feature>
<dbReference type="SUPFAM" id="SSF55874">
    <property type="entry name" value="ATPase domain of HSP90 chaperone/DNA topoisomerase II/histidine kinase"/>
    <property type="match status" value="1"/>
</dbReference>
<evidence type="ECO:0000313" key="4">
    <source>
        <dbReference type="EMBL" id="VYT34911.1"/>
    </source>
</evidence>
<evidence type="ECO:0000259" key="3">
    <source>
        <dbReference type="Pfam" id="PF14501"/>
    </source>
</evidence>
<keyword evidence="2" id="KW-1133">Transmembrane helix</keyword>
<evidence type="ECO:0000256" key="1">
    <source>
        <dbReference type="SAM" id="Coils"/>
    </source>
</evidence>
<keyword evidence="2" id="KW-0472">Membrane</keyword>
<organism evidence="4">
    <name type="scientific">[Clostridium] nexile</name>
    <dbReference type="NCBI Taxonomy" id="29361"/>
    <lineage>
        <taxon>Bacteria</taxon>
        <taxon>Bacillati</taxon>
        <taxon>Bacillota</taxon>
        <taxon>Clostridia</taxon>
        <taxon>Lachnospirales</taxon>
        <taxon>Lachnospiraceae</taxon>
        <taxon>Tyzzerella</taxon>
    </lineage>
</organism>
<dbReference type="Pfam" id="PF14501">
    <property type="entry name" value="HATPase_c_5"/>
    <property type="match status" value="1"/>
</dbReference>
<feature type="transmembrane region" description="Helical" evidence="2">
    <location>
        <begin position="33"/>
        <end position="52"/>
    </location>
</feature>
<feature type="transmembrane region" description="Helical" evidence="2">
    <location>
        <begin position="58"/>
        <end position="79"/>
    </location>
</feature>
<dbReference type="PANTHER" id="PTHR40448:SF1">
    <property type="entry name" value="TWO-COMPONENT SENSOR HISTIDINE KINASE"/>
    <property type="match status" value="1"/>
</dbReference>
<feature type="transmembrane region" description="Helical" evidence="2">
    <location>
        <begin position="6"/>
        <end position="26"/>
    </location>
</feature>
<name>A0A6N2W243_9FIRM</name>
<keyword evidence="1" id="KW-0175">Coiled coil</keyword>
<feature type="coiled-coil region" evidence="1">
    <location>
        <begin position="220"/>
        <end position="252"/>
    </location>
</feature>
<dbReference type="InterPro" id="IPR036890">
    <property type="entry name" value="HATPase_C_sf"/>
</dbReference>
<gene>
    <name evidence="4" type="ORF">CNLFYP112_02992</name>
</gene>
<dbReference type="GO" id="GO:0042802">
    <property type="term" value="F:identical protein binding"/>
    <property type="evidence" value="ECO:0007669"/>
    <property type="project" value="TreeGrafter"/>
</dbReference>
<dbReference type="Gene3D" id="3.30.565.10">
    <property type="entry name" value="Histidine kinase-like ATPase, C-terminal domain"/>
    <property type="match status" value="1"/>
</dbReference>
<dbReference type="AlphaFoldDB" id="A0A6N2W243"/>
<dbReference type="InterPro" id="IPR032834">
    <property type="entry name" value="NatK-like_C"/>
</dbReference>
<protein>
    <recommendedName>
        <fullName evidence="3">Sensor histidine kinase NatK-like C-terminal domain-containing protein</fullName>
    </recommendedName>
</protein>